<dbReference type="GO" id="GO:0000976">
    <property type="term" value="F:transcription cis-regulatory region binding"/>
    <property type="evidence" value="ECO:0007669"/>
    <property type="project" value="TreeGrafter"/>
</dbReference>
<name>A0A485KH69_9STRA</name>
<dbReference type="Pfam" id="PF25577">
    <property type="entry name" value="TPR_TAF2_C"/>
    <property type="match status" value="1"/>
</dbReference>
<dbReference type="GO" id="GO:0003682">
    <property type="term" value="F:chromatin binding"/>
    <property type="evidence" value="ECO:0007669"/>
    <property type="project" value="TreeGrafter"/>
</dbReference>
<dbReference type="GO" id="GO:0005669">
    <property type="term" value="C:transcription factor TFIID complex"/>
    <property type="evidence" value="ECO:0007669"/>
    <property type="project" value="InterPro"/>
</dbReference>
<reference evidence="2" key="2">
    <citation type="submission" date="2019-06" db="EMBL/GenBank/DDBJ databases">
        <title>Genomics analysis of Aphanomyces spp. identifies a new class of oomycete effector associated with host adaptation.</title>
        <authorList>
            <person name="Gaulin E."/>
        </authorList>
    </citation>
    <scope>NUCLEOTIDE SEQUENCE</scope>
    <source>
        <strain evidence="2">CBS 578.67</strain>
    </source>
</reference>
<dbReference type="InterPro" id="IPR057991">
    <property type="entry name" value="TPR_TAF2_C"/>
</dbReference>
<dbReference type="PANTHER" id="PTHR15137:SF9">
    <property type="entry name" value="TRANSCRIPTION INITIATION FACTOR TFIID SUBUNIT 2"/>
    <property type="match status" value="1"/>
</dbReference>
<sequence>MACRALTEAMSGLTTHSRRVRAESAIALGLWQSLHAPHTNANTALPEWKGMHNLKRIFKEHFFDRTADMPLPNYFLPSGGKVVLESVGTSNSTASRDIRIHDYAEGEYEIKKAIPRGLSMVRCKTGFSPPEIETFLLQLVMQNDNSKNYVNMTDESSVADDCFYLGSLILSLSVLNLEVRSPQTTTAAEITRLLHYDDVHPSYRHTITICCLEALCNLQLTGRLTHDIPYYKYASPAYPAMVRKAAIESIIRLYFAEDPRGDPTMLQRREKGRVFGPLAAITYALELIEHDESPSIRRFAVQVCLNCIRGFPPSIAAQVLSTWDHAYTLSIMHSIQMEYPGAFLQKSPTKELIAKVFAPPSLAPLREDSPAARVAAESMWTLMNTAADYDQPLRVSLTMLYRKIWGDTTPICLAHTVQDKPSDWAGGYESLRRLIEASENALRDSNGSKMVPLDESKTPLPTALEHLKGKKLTLKFGANTISSQRI</sequence>
<dbReference type="PANTHER" id="PTHR15137">
    <property type="entry name" value="TRANSCRIPTION INITIATION FACTOR TFIID"/>
    <property type="match status" value="1"/>
</dbReference>
<keyword evidence="4" id="KW-1185">Reference proteome</keyword>
<reference evidence="3 4" key="1">
    <citation type="submission" date="2019-03" db="EMBL/GenBank/DDBJ databases">
        <authorList>
            <person name="Gaulin E."/>
            <person name="Dumas B."/>
        </authorList>
    </citation>
    <scope>NUCLEOTIDE SEQUENCE [LARGE SCALE GENOMIC DNA]</scope>
    <source>
        <strain evidence="3">CBS 568.67</strain>
    </source>
</reference>
<feature type="domain" description="Transcription initiation factor TFIID subunit 2 TPR repeats" evidence="1">
    <location>
        <begin position="98"/>
        <end position="254"/>
    </location>
</feature>
<organism evidence="3 4">
    <name type="scientific">Aphanomyces stellatus</name>
    <dbReference type="NCBI Taxonomy" id="120398"/>
    <lineage>
        <taxon>Eukaryota</taxon>
        <taxon>Sar</taxon>
        <taxon>Stramenopiles</taxon>
        <taxon>Oomycota</taxon>
        <taxon>Saprolegniomycetes</taxon>
        <taxon>Saprolegniales</taxon>
        <taxon>Verrucalvaceae</taxon>
        <taxon>Aphanomyces</taxon>
    </lineage>
</organism>
<dbReference type="AlphaFoldDB" id="A0A485KH69"/>
<dbReference type="InterPro" id="IPR037813">
    <property type="entry name" value="TAF2"/>
</dbReference>
<accession>A0A485KH69</accession>
<dbReference type="OrthoDB" id="308861at2759"/>
<evidence type="ECO:0000313" key="3">
    <source>
        <dbReference type="EMBL" id="VFT82279.1"/>
    </source>
</evidence>
<dbReference type="Proteomes" id="UP000332933">
    <property type="component" value="Unassembled WGS sequence"/>
</dbReference>
<evidence type="ECO:0000259" key="1">
    <source>
        <dbReference type="Pfam" id="PF25577"/>
    </source>
</evidence>
<evidence type="ECO:0000313" key="2">
    <source>
        <dbReference type="EMBL" id="KAF0711555.1"/>
    </source>
</evidence>
<proteinExistence type="predicted"/>
<dbReference type="GO" id="GO:0006367">
    <property type="term" value="P:transcription initiation at RNA polymerase II promoter"/>
    <property type="evidence" value="ECO:0007669"/>
    <property type="project" value="TreeGrafter"/>
</dbReference>
<evidence type="ECO:0000313" key="4">
    <source>
        <dbReference type="Proteomes" id="UP000332933"/>
    </source>
</evidence>
<dbReference type="EMBL" id="CAADRA010001574">
    <property type="protein sequence ID" value="VFT82279.1"/>
    <property type="molecule type" value="Genomic_DNA"/>
</dbReference>
<dbReference type="EMBL" id="VJMH01001573">
    <property type="protein sequence ID" value="KAF0711555.1"/>
    <property type="molecule type" value="Genomic_DNA"/>
</dbReference>
<dbReference type="GO" id="GO:0016251">
    <property type="term" value="F:RNA polymerase II general transcription initiation factor activity"/>
    <property type="evidence" value="ECO:0007669"/>
    <property type="project" value="TreeGrafter"/>
</dbReference>
<gene>
    <name evidence="3" type="primary">Aste57867_5206</name>
    <name evidence="2" type="ORF">As57867_005193</name>
    <name evidence="3" type="ORF">ASTE57867_5206</name>
</gene>
<protein>
    <submittedName>
        <fullName evidence="3">Aste57867_5206 protein</fullName>
    </submittedName>
</protein>